<evidence type="ECO:0000313" key="1">
    <source>
        <dbReference type="EMBL" id="SFJ60071.1"/>
    </source>
</evidence>
<name>A0A1I3SR64_9ACTN</name>
<evidence type="ECO:0000313" key="2">
    <source>
        <dbReference type="Proteomes" id="UP000199111"/>
    </source>
</evidence>
<accession>A0A1I3SR64</accession>
<keyword evidence="2" id="KW-1185">Reference proteome</keyword>
<reference evidence="2" key="1">
    <citation type="submission" date="2016-10" db="EMBL/GenBank/DDBJ databases">
        <authorList>
            <person name="Varghese N."/>
            <person name="Submissions S."/>
        </authorList>
    </citation>
    <scope>NUCLEOTIDE SEQUENCE [LARGE SCALE GENOMIC DNA]</scope>
    <source>
        <strain evidence="2">CGMCC 4.2126</strain>
    </source>
</reference>
<dbReference type="AlphaFoldDB" id="A0A1I3SR64"/>
<sequence>MFEIFLEVEEGFTSALLNSVTGLSRAGVR</sequence>
<dbReference type="EMBL" id="FOQY01000010">
    <property type="protein sequence ID" value="SFJ60071.1"/>
    <property type="molecule type" value="Genomic_DNA"/>
</dbReference>
<organism evidence="1 2">
    <name type="scientific">Streptosporangium canum</name>
    <dbReference type="NCBI Taxonomy" id="324952"/>
    <lineage>
        <taxon>Bacteria</taxon>
        <taxon>Bacillati</taxon>
        <taxon>Actinomycetota</taxon>
        <taxon>Actinomycetes</taxon>
        <taxon>Streptosporangiales</taxon>
        <taxon>Streptosporangiaceae</taxon>
        <taxon>Streptosporangium</taxon>
    </lineage>
</organism>
<proteinExistence type="predicted"/>
<protein>
    <submittedName>
        <fullName evidence="1">Uncharacterized protein</fullName>
    </submittedName>
</protein>
<dbReference type="Proteomes" id="UP000199111">
    <property type="component" value="Unassembled WGS sequence"/>
</dbReference>
<gene>
    <name evidence="1" type="ORF">SAMN05216275_110121</name>
</gene>